<protein>
    <submittedName>
        <fullName evidence="3">Uncharacterized protein</fullName>
    </submittedName>
</protein>
<sequence>MSTLAISRCPIVVRHDFPDEMVNYIDEKMDEGQYKKRFRYDRPDKKKSKQTKSILNMNSQEIFQKIVMGKKEPKEERFRIKPKQKINTTALHSALLKVKKQKEELDICLAIADKAKQCVNENDICMLANEGAVRFIMSQNLDIDEAALLRTKKGNTFHPKPKKSQSVKQVIMDEPENLLSVEGRSYNMAVSTSLCKHRPTSAFSTMRPVSSTKNYSEKGISEHLLQQYADFRNQLFEKLIDNNENQNEEVQINVGYPQYLTPAVGMKGSRVPPGFLPKGLKRIHSAAATQNIEFRPFINPGEILFNEQQHISAKRPQTAMISKIQSTSDRRSQTLRGFESIKNVTRLIIQRIIINFECYRQKKNLKRLSKNQNLIIIIIRMIQKPFLYVTNPETFIIYKYQYQDGKYQKIGPHIPQEFELMNVRQQQQYRQWKALKFMMWSIFNKDKIQNPIDFRIILCRLMDLNTNVLLAVVSTIGLRYFLLKLQSPFMDYYFEDRLITFPKLKKGLAYSYFGFALYFGVKSVINQEHIFDLSLEVTVAPLQISRSLPPVPLPVMATPVMVDRVVNIHHSQVFHTDSPLKQQSEQKLKQLESRVQNLESQSPNKGKVEKLLEENEKLLQLVREKTEHASKYKGELLTAKKEITKLKKVLDLKEEALTDMRIKSQSRSISRASDRKVEQIIQEKQLLEQQYTREKQYLENQINQLKEVIESQSSQNQSFQNIDYQQQYNSNPNQQIELFGQQPSQSGQIIRGSQKSIKKPQSSNQIQFDVPEFTNFQSRNPQGQDHLRKLSSTFQDKDQKQISPIKNDYDQPLESVQHSKRQSYKQSDIQRQNIIPNEVEGNAQDQRGIRKDHQRQQSYKQPEQVQRKSISPTYEQSQQDQYNSIRQNQRQQSYKQGDVQRKSISPNQDEAVIELRGGTRQDHSRQPSYKQQIPVQEQQRNIHRKQSSTMEQYQVQIYQLNDELLQARHQEDELKSQINLLNQQLQEHKLMVDNLQQDQKKQQEQIAKYKQDLQNQNQELQKQLSSNKDLQLQLQKLQRNTDSQNKLQDQKLQEHLRKQQILEKQLEESNQIIEKLEQENQSISHKFEQEKDDLIKEYEEQLEQKQQELIELNQSALLEKTSKVEFEIQLNQLKQKEANFNSEIDKIRKQKDLMKAQLEETQKSLNQAKIQISQIESEHTAQVELREQLETNYAILQKEYGEFKENSISQFNSKMNSYQQKAQLEYDKLKKQSLQQQSELEKIYLEKSELEQELNNTQQDLGHQYQEVTQQLQSAKQTINEQKKQIKQLGQQNQQLSQDHQELSVHYQQQESELNQLRQEFQTQQDQCQSLRFDISRIQIDKAQMESANKQQRQMDQLMLENDSILHTNEQLQTDRNQLSDTLQQKESEIERQKKKIDQLKQLNQQNIEQIKKLQVELSEKEVIAEKCQSEFNNFQRELQILRKENERLSSDTQKYVEQLEQEKMNSSKKLDHLQSQLQQQIQQRDQEYEDLDKSSRSAFVELQSRKQEATQQQRRLEQQNDLIKQLSEQLEKVSQQNKNLLNDSQLNKQQLEQQQQEFEFTIKDLQANLQKQQYIQDELQKDIQKQKLQEAKQKEANDMEKEKMNQIMLKLEEKFEQHKNDTAADQQEYQIFKQTNSQLNSELERIRGENADLHEIVIQLQKENVSLRDHHQQMISQIEENHQATERLRTLCQQYEQEVILLRRQPDQGLYEQPKAGFIKTKNSKRLEDMERDNINQQKEIQRLKSIIDEFQNNQNYNSTPTPERKQFNQSQSLSQKKHLFEQKPKSIDNTIRKQLQ</sequence>
<feature type="region of interest" description="Disordered" evidence="2">
    <location>
        <begin position="741"/>
        <end position="764"/>
    </location>
</feature>
<dbReference type="EMBL" id="CAJJDO010000007">
    <property type="protein sequence ID" value="CAD8138492.1"/>
    <property type="molecule type" value="Genomic_DNA"/>
</dbReference>
<keyword evidence="1" id="KW-0175">Coiled coil</keyword>
<feature type="compositionally biased region" description="Polar residues" evidence="2">
    <location>
        <begin position="824"/>
        <end position="835"/>
    </location>
</feature>
<feature type="compositionally biased region" description="Polar residues" evidence="2">
    <location>
        <begin position="856"/>
        <end position="895"/>
    </location>
</feature>
<comment type="caution">
    <text evidence="3">The sequence shown here is derived from an EMBL/GenBank/DDBJ whole genome shotgun (WGS) entry which is preliminary data.</text>
</comment>
<feature type="coiled-coil region" evidence="1">
    <location>
        <begin position="950"/>
        <end position="1334"/>
    </location>
</feature>
<feature type="coiled-coil region" evidence="1">
    <location>
        <begin position="681"/>
        <end position="715"/>
    </location>
</feature>
<feature type="region of interest" description="Disordered" evidence="2">
    <location>
        <begin position="793"/>
        <end position="948"/>
    </location>
</feature>
<organism evidence="3 4">
    <name type="scientific">Paramecium pentaurelia</name>
    <dbReference type="NCBI Taxonomy" id="43138"/>
    <lineage>
        <taxon>Eukaryota</taxon>
        <taxon>Sar</taxon>
        <taxon>Alveolata</taxon>
        <taxon>Ciliophora</taxon>
        <taxon>Intramacronucleata</taxon>
        <taxon>Oligohymenophorea</taxon>
        <taxon>Peniculida</taxon>
        <taxon>Parameciidae</taxon>
        <taxon>Paramecium</taxon>
    </lineage>
</organism>
<feature type="compositionally biased region" description="Basic and acidic residues" evidence="2">
    <location>
        <begin position="1463"/>
        <end position="1473"/>
    </location>
</feature>
<dbReference type="InterPro" id="IPR051002">
    <property type="entry name" value="UBA_autophagy_assoc_protein"/>
</dbReference>
<feature type="region of interest" description="Disordered" evidence="2">
    <location>
        <begin position="1463"/>
        <end position="1495"/>
    </location>
</feature>
<evidence type="ECO:0000256" key="1">
    <source>
        <dbReference type="SAM" id="Coils"/>
    </source>
</evidence>
<feature type="region of interest" description="Disordered" evidence="2">
    <location>
        <begin position="1755"/>
        <end position="1798"/>
    </location>
</feature>
<reference evidence="3" key="1">
    <citation type="submission" date="2021-01" db="EMBL/GenBank/DDBJ databases">
        <authorList>
            <consortium name="Genoscope - CEA"/>
            <person name="William W."/>
        </authorList>
    </citation>
    <scope>NUCLEOTIDE SEQUENCE</scope>
</reference>
<dbReference type="Proteomes" id="UP000689195">
    <property type="component" value="Unassembled WGS sequence"/>
</dbReference>
<feature type="compositionally biased region" description="Low complexity" evidence="2">
    <location>
        <begin position="1475"/>
        <end position="1484"/>
    </location>
</feature>
<keyword evidence="4" id="KW-1185">Reference proteome</keyword>
<dbReference type="PANTHER" id="PTHR31915:SF6">
    <property type="entry name" value="SKICH DOMAIN-CONTAINING PROTEIN"/>
    <property type="match status" value="1"/>
</dbReference>
<feature type="coiled-coil region" evidence="1">
    <location>
        <begin position="581"/>
        <end position="656"/>
    </location>
</feature>
<evidence type="ECO:0000256" key="2">
    <source>
        <dbReference type="SAM" id="MobiDB-lite"/>
    </source>
</evidence>
<feature type="compositionally biased region" description="Polar residues" evidence="2">
    <location>
        <begin position="1789"/>
        <end position="1798"/>
    </location>
</feature>
<evidence type="ECO:0000313" key="3">
    <source>
        <dbReference type="EMBL" id="CAD8138492.1"/>
    </source>
</evidence>
<evidence type="ECO:0000313" key="4">
    <source>
        <dbReference type="Proteomes" id="UP000689195"/>
    </source>
</evidence>
<proteinExistence type="predicted"/>
<feature type="compositionally biased region" description="Polar residues" evidence="2">
    <location>
        <begin position="926"/>
        <end position="939"/>
    </location>
</feature>
<accession>A0A8S1SIA3</accession>
<dbReference type="PANTHER" id="PTHR31915">
    <property type="entry name" value="SKICH DOMAIN-CONTAINING PROTEIN"/>
    <property type="match status" value="1"/>
</dbReference>
<name>A0A8S1SIA3_9CILI</name>
<feature type="compositionally biased region" description="Polar residues" evidence="2">
    <location>
        <begin position="1755"/>
        <end position="1776"/>
    </location>
</feature>
<gene>
    <name evidence="3" type="ORF">PPENT_87.1.T0070142</name>
</gene>
<dbReference type="OrthoDB" id="294246at2759"/>